<dbReference type="PRINTS" id="PR00598">
    <property type="entry name" value="HTHMARR"/>
</dbReference>
<dbReference type="GO" id="GO:0003700">
    <property type="term" value="F:DNA-binding transcription factor activity"/>
    <property type="evidence" value="ECO:0007669"/>
    <property type="project" value="InterPro"/>
</dbReference>
<evidence type="ECO:0000256" key="2">
    <source>
        <dbReference type="ARBA" id="ARBA00023125"/>
    </source>
</evidence>
<comment type="caution">
    <text evidence="5">The sequence shown here is derived from an EMBL/GenBank/DDBJ whole genome shotgun (WGS) entry which is preliminary data.</text>
</comment>
<proteinExistence type="predicted"/>
<dbReference type="SUPFAM" id="SSF46785">
    <property type="entry name" value="Winged helix' DNA-binding domain"/>
    <property type="match status" value="1"/>
</dbReference>
<dbReference type="RefSeq" id="WP_054540051.1">
    <property type="nucleotide sequence ID" value="NZ_JACIEQ010000003.1"/>
</dbReference>
<organism evidence="5 6">
    <name type="scientific">Actibacterium naphthalenivorans</name>
    <dbReference type="NCBI Taxonomy" id="1614693"/>
    <lineage>
        <taxon>Bacteria</taxon>
        <taxon>Pseudomonadati</taxon>
        <taxon>Pseudomonadota</taxon>
        <taxon>Alphaproteobacteria</taxon>
        <taxon>Rhodobacterales</taxon>
        <taxon>Roseobacteraceae</taxon>
        <taxon>Actibacterium</taxon>
    </lineage>
</organism>
<dbReference type="SMART" id="SM00347">
    <property type="entry name" value="HTH_MARR"/>
    <property type="match status" value="1"/>
</dbReference>
<dbReference type="InterPro" id="IPR036390">
    <property type="entry name" value="WH_DNA-bd_sf"/>
</dbReference>
<dbReference type="PANTHER" id="PTHR42756">
    <property type="entry name" value="TRANSCRIPTIONAL REGULATOR, MARR"/>
    <property type="match status" value="1"/>
</dbReference>
<evidence type="ECO:0000256" key="3">
    <source>
        <dbReference type="ARBA" id="ARBA00023163"/>
    </source>
</evidence>
<dbReference type="GO" id="GO:0003677">
    <property type="term" value="F:DNA binding"/>
    <property type="evidence" value="ECO:0007669"/>
    <property type="project" value="UniProtKB-KW"/>
</dbReference>
<evidence type="ECO:0000313" key="6">
    <source>
        <dbReference type="Proteomes" id="UP000585681"/>
    </source>
</evidence>
<gene>
    <name evidence="5" type="ORF">GGR17_002746</name>
</gene>
<feature type="domain" description="HTH marR-type" evidence="4">
    <location>
        <begin position="23"/>
        <end position="152"/>
    </location>
</feature>
<dbReference type="InterPro" id="IPR036388">
    <property type="entry name" value="WH-like_DNA-bd_sf"/>
</dbReference>
<dbReference type="Proteomes" id="UP000585681">
    <property type="component" value="Unassembled WGS sequence"/>
</dbReference>
<keyword evidence="3" id="KW-0804">Transcription</keyword>
<evidence type="ECO:0000256" key="1">
    <source>
        <dbReference type="ARBA" id="ARBA00023015"/>
    </source>
</evidence>
<accession>A0A840CLK9</accession>
<reference evidence="5" key="1">
    <citation type="submission" date="2020-08" db="EMBL/GenBank/DDBJ databases">
        <title>Genomic Encyclopedia of Type Strains, Phase IV (KMG-IV): sequencing the most valuable type-strain genomes for metagenomic binning, comparative biology and taxonomic classification.</title>
        <authorList>
            <person name="Goeker M."/>
        </authorList>
    </citation>
    <scope>NUCLEOTIDE SEQUENCE [LARGE SCALE GENOMIC DNA]</scope>
    <source>
        <strain evidence="5">DSM 105040</strain>
    </source>
</reference>
<dbReference type="AlphaFoldDB" id="A0A840CLK9"/>
<dbReference type="PANTHER" id="PTHR42756:SF1">
    <property type="entry name" value="TRANSCRIPTIONAL REPRESSOR OF EMRAB OPERON"/>
    <property type="match status" value="1"/>
</dbReference>
<evidence type="ECO:0000259" key="4">
    <source>
        <dbReference type="PROSITE" id="PS50995"/>
    </source>
</evidence>
<dbReference type="InterPro" id="IPR000835">
    <property type="entry name" value="HTH_MarR-typ"/>
</dbReference>
<sequence length="168" mass="18960">MEFWDDAVVKNTPPTIEDIYRSPGHLIRRCQQISASVFADELGEFGLTPVQYASLLAIRDRPDIDQRSLGRMIAIDRSTIGTVMKGLEDRELITRTTPPNNLRIKVMRVTERGETLLIKSVNAIANVQKRLLAPLCPEDQKTLLRLLSQVVDVNNSQSRAPLEIKKEP</sequence>
<protein>
    <submittedName>
        <fullName evidence="5">DNA-binding MarR family transcriptional regulator</fullName>
    </submittedName>
</protein>
<keyword evidence="2 5" id="KW-0238">DNA-binding</keyword>
<dbReference type="Pfam" id="PF01047">
    <property type="entry name" value="MarR"/>
    <property type="match status" value="1"/>
</dbReference>
<keyword evidence="1" id="KW-0805">Transcription regulation</keyword>
<dbReference type="EMBL" id="JACIEQ010000003">
    <property type="protein sequence ID" value="MBB4022927.1"/>
    <property type="molecule type" value="Genomic_DNA"/>
</dbReference>
<dbReference type="Gene3D" id="1.10.10.10">
    <property type="entry name" value="Winged helix-like DNA-binding domain superfamily/Winged helix DNA-binding domain"/>
    <property type="match status" value="1"/>
</dbReference>
<dbReference type="PROSITE" id="PS50995">
    <property type="entry name" value="HTH_MARR_2"/>
    <property type="match status" value="1"/>
</dbReference>
<name>A0A840CLK9_9RHOB</name>
<evidence type="ECO:0000313" key="5">
    <source>
        <dbReference type="EMBL" id="MBB4022927.1"/>
    </source>
</evidence>
<keyword evidence="6" id="KW-1185">Reference proteome</keyword>